<evidence type="ECO:0008006" key="4">
    <source>
        <dbReference type="Google" id="ProtNLM"/>
    </source>
</evidence>
<accession>A0A9P6WKX4</accession>
<dbReference type="OrthoDB" id="5424991at2759"/>
<evidence type="ECO:0000313" key="3">
    <source>
        <dbReference type="Proteomes" id="UP000697127"/>
    </source>
</evidence>
<gene>
    <name evidence="2" type="ORF">C6P40_000222</name>
</gene>
<comment type="caution">
    <text evidence="2">The sequence shown here is derived from an EMBL/GenBank/DDBJ whole genome shotgun (WGS) entry which is preliminary data.</text>
</comment>
<dbReference type="EMBL" id="PUHW01000106">
    <property type="protein sequence ID" value="KAG0689016.1"/>
    <property type="molecule type" value="Genomic_DNA"/>
</dbReference>
<dbReference type="AlphaFoldDB" id="A0A9P6WKX4"/>
<proteinExistence type="predicted"/>
<reference evidence="2" key="1">
    <citation type="submission" date="2020-11" db="EMBL/GenBank/DDBJ databases">
        <title>Kefir isolates.</title>
        <authorList>
            <person name="Marcisauskas S."/>
            <person name="Kim Y."/>
            <person name="Blasche S."/>
        </authorList>
    </citation>
    <scope>NUCLEOTIDE SEQUENCE</scope>
    <source>
        <strain evidence="2">Olga-1</strain>
    </source>
</reference>
<feature type="compositionally biased region" description="Basic and acidic residues" evidence="1">
    <location>
        <begin position="1"/>
        <end position="12"/>
    </location>
</feature>
<sequence length="121" mass="14210">MKSNINDHKIEVNNDDDDDDDPLEIKQLSKNFDLLINNINFKTKDLSNKVLNHIIEKKQLSDLNLNLINEKLIFFNNLLIDSNNINMEIDKLQQLQLFTKDFNNRLNDLSLTLKNIKSKNN</sequence>
<evidence type="ECO:0000313" key="2">
    <source>
        <dbReference type="EMBL" id="KAG0689016.1"/>
    </source>
</evidence>
<feature type="region of interest" description="Disordered" evidence="1">
    <location>
        <begin position="1"/>
        <end position="21"/>
    </location>
</feature>
<name>A0A9P6WKX4_9ASCO</name>
<organism evidence="2 3">
    <name type="scientific">Pichia californica</name>
    <dbReference type="NCBI Taxonomy" id="460514"/>
    <lineage>
        <taxon>Eukaryota</taxon>
        <taxon>Fungi</taxon>
        <taxon>Dikarya</taxon>
        <taxon>Ascomycota</taxon>
        <taxon>Saccharomycotina</taxon>
        <taxon>Pichiomycetes</taxon>
        <taxon>Pichiales</taxon>
        <taxon>Pichiaceae</taxon>
        <taxon>Pichia</taxon>
    </lineage>
</organism>
<evidence type="ECO:0000256" key="1">
    <source>
        <dbReference type="SAM" id="MobiDB-lite"/>
    </source>
</evidence>
<keyword evidence="3" id="KW-1185">Reference proteome</keyword>
<dbReference type="Proteomes" id="UP000697127">
    <property type="component" value="Unassembled WGS sequence"/>
</dbReference>
<protein>
    <recommendedName>
        <fullName evidence="4">Biogenesis of lysosome-related organelles complex 1 subunit CNL1</fullName>
    </recommendedName>
</protein>